<organism evidence="1 2">
    <name type="scientific">Corchorus olitorius</name>
    <dbReference type="NCBI Taxonomy" id="93759"/>
    <lineage>
        <taxon>Eukaryota</taxon>
        <taxon>Viridiplantae</taxon>
        <taxon>Streptophyta</taxon>
        <taxon>Embryophyta</taxon>
        <taxon>Tracheophyta</taxon>
        <taxon>Spermatophyta</taxon>
        <taxon>Magnoliopsida</taxon>
        <taxon>eudicotyledons</taxon>
        <taxon>Gunneridae</taxon>
        <taxon>Pentapetalae</taxon>
        <taxon>rosids</taxon>
        <taxon>malvids</taxon>
        <taxon>Malvales</taxon>
        <taxon>Malvaceae</taxon>
        <taxon>Grewioideae</taxon>
        <taxon>Apeibeae</taxon>
        <taxon>Corchorus</taxon>
    </lineage>
</organism>
<protein>
    <submittedName>
        <fullName evidence="1">Uncharacterized protein</fullName>
    </submittedName>
</protein>
<evidence type="ECO:0000313" key="1">
    <source>
        <dbReference type="EMBL" id="OMO85456.1"/>
    </source>
</evidence>
<name>A0A1R3IS95_9ROSI</name>
<accession>A0A1R3IS95</accession>
<proteinExistence type="predicted"/>
<dbReference type="Proteomes" id="UP000187203">
    <property type="component" value="Unassembled WGS sequence"/>
</dbReference>
<dbReference type="AlphaFoldDB" id="A0A1R3IS95"/>
<reference evidence="2" key="1">
    <citation type="submission" date="2013-09" db="EMBL/GenBank/DDBJ databases">
        <title>Corchorus olitorius genome sequencing.</title>
        <authorList>
            <person name="Alam M."/>
            <person name="Haque M.S."/>
            <person name="Islam M.S."/>
            <person name="Emdad E.M."/>
            <person name="Islam M.M."/>
            <person name="Ahmed B."/>
            <person name="Halim A."/>
            <person name="Hossen Q.M.M."/>
            <person name="Hossain M.Z."/>
            <person name="Ahmed R."/>
            <person name="Khan M.M."/>
            <person name="Islam R."/>
            <person name="Rashid M.M."/>
            <person name="Khan S.A."/>
            <person name="Rahman M.S."/>
            <person name="Alam M."/>
            <person name="Yahiya A.S."/>
            <person name="Khan M.S."/>
            <person name="Azam M.S."/>
            <person name="Haque T."/>
            <person name="Lashkar M.Z.H."/>
            <person name="Akhand A.I."/>
            <person name="Morshed G."/>
            <person name="Roy S."/>
            <person name="Uddin K.S."/>
            <person name="Rabeya T."/>
            <person name="Hossain A.S."/>
            <person name="Chowdhury A."/>
            <person name="Snigdha A.R."/>
            <person name="Mortoza M.S."/>
            <person name="Matin S.A."/>
            <person name="Hoque S.M.E."/>
            <person name="Islam M.K."/>
            <person name="Roy D.K."/>
            <person name="Haider R."/>
            <person name="Moosa M.M."/>
            <person name="Elias S.M."/>
            <person name="Hasan A.M."/>
            <person name="Jahan S."/>
            <person name="Shafiuddin M."/>
            <person name="Mahmood N."/>
            <person name="Shommy N.S."/>
        </authorList>
    </citation>
    <scope>NUCLEOTIDE SEQUENCE [LARGE SCALE GENOMIC DNA]</scope>
    <source>
        <strain evidence="2">cv. O-4</strain>
    </source>
</reference>
<sequence>MAVRSVALAGSVSSQTISSITIIKARMHRKSSGQQVIKQVV</sequence>
<evidence type="ECO:0000313" key="2">
    <source>
        <dbReference type="Proteomes" id="UP000187203"/>
    </source>
</evidence>
<gene>
    <name evidence="1" type="ORF">COLO4_21617</name>
</gene>
<keyword evidence="2" id="KW-1185">Reference proteome</keyword>
<dbReference type="EMBL" id="AWUE01017708">
    <property type="protein sequence ID" value="OMO85456.1"/>
    <property type="molecule type" value="Genomic_DNA"/>
</dbReference>
<comment type="caution">
    <text evidence="1">The sequence shown here is derived from an EMBL/GenBank/DDBJ whole genome shotgun (WGS) entry which is preliminary data.</text>
</comment>